<dbReference type="Proteomes" id="UP000694846">
    <property type="component" value="Unplaced"/>
</dbReference>
<dbReference type="GeneID" id="112679227"/>
<gene>
    <name evidence="6" type="primary">LOC112679227</name>
</gene>
<dbReference type="GO" id="GO:0003713">
    <property type="term" value="F:transcription coactivator activity"/>
    <property type="evidence" value="ECO:0007669"/>
    <property type="project" value="InterPro"/>
</dbReference>
<dbReference type="AlphaFoldDB" id="A0A8B8F1T2"/>
<dbReference type="PANTHER" id="PTHR13168">
    <property type="entry name" value="ASSOCIATE OF C-MYC AMY-1"/>
    <property type="match status" value="1"/>
</dbReference>
<feature type="coiled-coil region" evidence="4">
    <location>
        <begin position="50"/>
        <end position="94"/>
    </location>
</feature>
<dbReference type="GO" id="GO:0005634">
    <property type="term" value="C:nucleus"/>
    <property type="evidence" value="ECO:0007669"/>
    <property type="project" value="UniProtKB-SubCell"/>
</dbReference>
<evidence type="ECO:0000256" key="3">
    <source>
        <dbReference type="ARBA" id="ARBA00023242"/>
    </source>
</evidence>
<dbReference type="RefSeq" id="XP_025404729.1">
    <property type="nucleotide sequence ID" value="XM_025548944.1"/>
</dbReference>
<evidence type="ECO:0000313" key="6">
    <source>
        <dbReference type="RefSeq" id="XP_025404729.1"/>
    </source>
</evidence>
<sequence length="122" mass="14177">MESKPKSCIHSLDNLAEEFEEYLEHTGVVESLTTVLKLLYEMPEKPADPLEFMRTNMTEIVSEREELEELQNENDTVMLQIIELQEEIINMKKKIEELQPIESIAVPQIDTDLKDNNIVSDK</sequence>
<evidence type="ECO:0000313" key="5">
    <source>
        <dbReference type="Proteomes" id="UP000694846"/>
    </source>
</evidence>
<dbReference type="OrthoDB" id="524165at2759"/>
<organism evidence="5 6">
    <name type="scientific">Sipha flava</name>
    <name type="common">yellow sugarcane aphid</name>
    <dbReference type="NCBI Taxonomy" id="143950"/>
    <lineage>
        <taxon>Eukaryota</taxon>
        <taxon>Metazoa</taxon>
        <taxon>Ecdysozoa</taxon>
        <taxon>Arthropoda</taxon>
        <taxon>Hexapoda</taxon>
        <taxon>Insecta</taxon>
        <taxon>Pterygota</taxon>
        <taxon>Neoptera</taxon>
        <taxon>Paraneoptera</taxon>
        <taxon>Hemiptera</taxon>
        <taxon>Sternorrhyncha</taxon>
        <taxon>Aphidomorpha</taxon>
        <taxon>Aphidoidea</taxon>
        <taxon>Aphididae</taxon>
        <taxon>Sipha</taxon>
    </lineage>
</organism>
<evidence type="ECO:0000256" key="2">
    <source>
        <dbReference type="ARBA" id="ARBA00009389"/>
    </source>
</evidence>
<evidence type="ECO:0000256" key="4">
    <source>
        <dbReference type="SAM" id="Coils"/>
    </source>
</evidence>
<comment type="subcellular location">
    <subcellularLocation>
        <location evidence="1">Nucleus</location>
    </subcellularLocation>
</comment>
<keyword evidence="5" id="KW-1185">Reference proteome</keyword>
<keyword evidence="4" id="KW-0175">Coiled coil</keyword>
<dbReference type="InterPro" id="IPR026060">
    <property type="entry name" value="AMY1"/>
</dbReference>
<keyword evidence="3" id="KW-0539">Nucleus</keyword>
<comment type="similarity">
    <text evidence="2">Belongs to the AMY1 family.</text>
</comment>
<reference evidence="6" key="1">
    <citation type="submission" date="2025-08" db="UniProtKB">
        <authorList>
            <consortium name="RefSeq"/>
        </authorList>
    </citation>
    <scope>IDENTIFICATION</scope>
    <source>
        <tissue evidence="6">Whole body</tissue>
    </source>
</reference>
<evidence type="ECO:0000256" key="1">
    <source>
        <dbReference type="ARBA" id="ARBA00004123"/>
    </source>
</evidence>
<dbReference type="PANTHER" id="PTHR13168:SF0">
    <property type="entry name" value="C-MYC-BINDING PROTEIN"/>
    <property type="match status" value="1"/>
</dbReference>
<dbReference type="PRINTS" id="PR02028">
    <property type="entry name" value="CMYCBINDINGP"/>
</dbReference>
<accession>A0A8B8F1T2</accession>
<protein>
    <submittedName>
        <fullName evidence="6">c-Myc-binding protein homolog</fullName>
    </submittedName>
</protein>
<proteinExistence type="inferred from homology"/>
<name>A0A8B8F1T2_9HEMI</name>